<dbReference type="PANTHER" id="PTHR32060">
    <property type="entry name" value="TAIL-SPECIFIC PROTEASE"/>
    <property type="match status" value="1"/>
</dbReference>
<dbReference type="InterPro" id="IPR036034">
    <property type="entry name" value="PDZ_sf"/>
</dbReference>
<proteinExistence type="predicted"/>
<keyword evidence="1" id="KW-0732">Signal</keyword>
<dbReference type="InterPro" id="IPR029045">
    <property type="entry name" value="ClpP/crotonase-like_dom_sf"/>
</dbReference>
<keyword evidence="4" id="KW-1185">Reference proteome</keyword>
<organism evidence="3 4">
    <name type="scientific">Flavobacterium croceum DSM 17960</name>
    <dbReference type="NCBI Taxonomy" id="1121886"/>
    <lineage>
        <taxon>Bacteria</taxon>
        <taxon>Pseudomonadati</taxon>
        <taxon>Bacteroidota</taxon>
        <taxon>Flavobacteriia</taxon>
        <taxon>Flavobacteriales</taxon>
        <taxon>Flavobacteriaceae</taxon>
        <taxon>Flavobacterium</taxon>
    </lineage>
</organism>
<dbReference type="SMART" id="SM00245">
    <property type="entry name" value="TSPc"/>
    <property type="match status" value="1"/>
</dbReference>
<evidence type="ECO:0000259" key="2">
    <source>
        <dbReference type="SMART" id="SM00245"/>
    </source>
</evidence>
<dbReference type="InterPro" id="IPR005151">
    <property type="entry name" value="Tail-specific_protease"/>
</dbReference>
<sequence>MKKKIFNIFIVLFSLLNIACTDQDDNGYDTNLQVNRFIWRGLNAYYLWQPDVADLADNRFANEFEKNSFLSNYTPFDLFNTLKMPAPTDRFSVLFDDYRTLEGILSGNTKTTGIDYSLFYVQGSTTDIYGSVNYVLPNSPASQLGITRGDVFYAINNESLTVSNYKSLLGNETLNIHFAQLSAGNIIANGVVKTVTKIQIQEDPIYHYDVINLGTKKIGYLVYNAFLSDYESALNNVFGYFKGQGITHLIVDLRYNSGGSVATATRLASMITGQFSGQVFAKQQWNPKLQNYLLQNNPSTLNNLFTTTLSNGGAIQSLNLSKVYILTAKGTASASELLINGLKPYINVVQIGDVTTGKNVGSVTLYDSPNFTKNQINPNHNYAMQPIVLKIVNASNFGDYTSGLQPTSTFVENRENMGVLGDTNEPLLATALNYIASNGKFSYSFKSNNSSSYFRGKKEVEAFQDEMYLESE</sequence>
<dbReference type="SUPFAM" id="SSF50156">
    <property type="entry name" value="PDZ domain-like"/>
    <property type="match status" value="1"/>
</dbReference>
<protein>
    <submittedName>
        <fullName evidence="3">C-terminal processing protease CtpA/Prc</fullName>
    </submittedName>
</protein>
<evidence type="ECO:0000313" key="3">
    <source>
        <dbReference type="EMBL" id="POS02147.1"/>
    </source>
</evidence>
<dbReference type="EMBL" id="PQNY01000005">
    <property type="protein sequence ID" value="POS02147.1"/>
    <property type="molecule type" value="Genomic_DNA"/>
</dbReference>
<dbReference type="PANTHER" id="PTHR32060:SF30">
    <property type="entry name" value="CARBOXY-TERMINAL PROCESSING PROTEASE CTPA"/>
    <property type="match status" value="1"/>
</dbReference>
<feature type="chain" id="PRO_5015697171" evidence="1">
    <location>
        <begin position="20"/>
        <end position="472"/>
    </location>
</feature>
<dbReference type="Gene3D" id="2.30.42.10">
    <property type="match status" value="1"/>
</dbReference>
<dbReference type="GO" id="GO:0008236">
    <property type="term" value="F:serine-type peptidase activity"/>
    <property type="evidence" value="ECO:0007669"/>
    <property type="project" value="InterPro"/>
</dbReference>
<accession>A0A2S4N8X2</accession>
<dbReference type="OrthoDB" id="7168509at2"/>
<dbReference type="GO" id="GO:0004175">
    <property type="term" value="F:endopeptidase activity"/>
    <property type="evidence" value="ECO:0007669"/>
    <property type="project" value="TreeGrafter"/>
</dbReference>
<dbReference type="AlphaFoldDB" id="A0A2S4N8X2"/>
<dbReference type="RefSeq" id="WP_103725585.1">
    <property type="nucleotide sequence ID" value="NZ_PQNY01000005.1"/>
</dbReference>
<comment type="caution">
    <text evidence="3">The sequence shown here is derived from an EMBL/GenBank/DDBJ whole genome shotgun (WGS) entry which is preliminary data.</text>
</comment>
<reference evidence="3 4" key="1">
    <citation type="submission" date="2018-01" db="EMBL/GenBank/DDBJ databases">
        <title>Genomic Encyclopedia of Type Strains, Phase I: the one thousand microbial genomes (KMG-I) project.</title>
        <authorList>
            <person name="Goeker M."/>
        </authorList>
    </citation>
    <scope>NUCLEOTIDE SEQUENCE [LARGE SCALE GENOMIC DNA]</scope>
    <source>
        <strain evidence="3 4">DSM 17960</strain>
    </source>
</reference>
<gene>
    <name evidence="3" type="ORF">Q361_10537</name>
</gene>
<feature type="domain" description="Tail specific protease" evidence="2">
    <location>
        <begin position="188"/>
        <end position="426"/>
    </location>
</feature>
<keyword evidence="3" id="KW-0378">Hydrolase</keyword>
<dbReference type="Pfam" id="PF18294">
    <property type="entry name" value="Pept_S41_N"/>
    <property type="match status" value="1"/>
</dbReference>
<evidence type="ECO:0000256" key="1">
    <source>
        <dbReference type="SAM" id="SignalP"/>
    </source>
</evidence>
<dbReference type="CDD" id="cd07561">
    <property type="entry name" value="Peptidase_S41_CPP_like"/>
    <property type="match status" value="1"/>
</dbReference>
<dbReference type="GO" id="GO:0006508">
    <property type="term" value="P:proteolysis"/>
    <property type="evidence" value="ECO:0007669"/>
    <property type="project" value="UniProtKB-KW"/>
</dbReference>
<feature type="signal peptide" evidence="1">
    <location>
        <begin position="1"/>
        <end position="19"/>
    </location>
</feature>
<evidence type="ECO:0000313" key="4">
    <source>
        <dbReference type="Proteomes" id="UP000237056"/>
    </source>
</evidence>
<dbReference type="Pfam" id="PF03572">
    <property type="entry name" value="Peptidase_S41"/>
    <property type="match status" value="1"/>
</dbReference>
<name>A0A2S4N8X2_9FLAO</name>
<dbReference type="InterPro" id="IPR041613">
    <property type="entry name" value="Pept_S41_N"/>
</dbReference>
<dbReference type="Proteomes" id="UP000237056">
    <property type="component" value="Unassembled WGS sequence"/>
</dbReference>
<dbReference type="Gene3D" id="3.90.226.10">
    <property type="entry name" value="2-enoyl-CoA Hydratase, Chain A, domain 1"/>
    <property type="match status" value="1"/>
</dbReference>
<dbReference type="Gene3D" id="3.30.750.170">
    <property type="match status" value="1"/>
</dbReference>
<dbReference type="GO" id="GO:0007165">
    <property type="term" value="P:signal transduction"/>
    <property type="evidence" value="ECO:0007669"/>
    <property type="project" value="TreeGrafter"/>
</dbReference>
<dbReference type="SUPFAM" id="SSF52096">
    <property type="entry name" value="ClpP/crotonase"/>
    <property type="match status" value="1"/>
</dbReference>
<keyword evidence="3" id="KW-0645">Protease</keyword>
<dbReference type="GO" id="GO:0030288">
    <property type="term" value="C:outer membrane-bounded periplasmic space"/>
    <property type="evidence" value="ECO:0007669"/>
    <property type="project" value="TreeGrafter"/>
</dbReference>